<dbReference type="AlphaFoldDB" id="A0A316IPL5"/>
<accession>A0A316IPL5</accession>
<dbReference type="Proteomes" id="UP000245812">
    <property type="component" value="Unassembled WGS sequence"/>
</dbReference>
<feature type="chain" id="PRO_5016462696" evidence="2">
    <location>
        <begin position="25"/>
        <end position="493"/>
    </location>
</feature>
<keyword evidence="2" id="KW-0732">Signal</keyword>
<feature type="region of interest" description="Disordered" evidence="1">
    <location>
        <begin position="470"/>
        <end position="493"/>
    </location>
</feature>
<evidence type="ECO:0000259" key="3">
    <source>
        <dbReference type="Pfam" id="PF00675"/>
    </source>
</evidence>
<feature type="signal peptide" evidence="2">
    <location>
        <begin position="1"/>
        <end position="24"/>
    </location>
</feature>
<dbReference type="PANTHER" id="PTHR11851">
    <property type="entry name" value="METALLOPROTEASE"/>
    <property type="match status" value="1"/>
</dbReference>
<keyword evidence="5" id="KW-0378">Hydrolase</keyword>
<evidence type="ECO:0000259" key="4">
    <source>
        <dbReference type="Pfam" id="PF05193"/>
    </source>
</evidence>
<gene>
    <name evidence="5" type="ORF">C7456_102203</name>
</gene>
<evidence type="ECO:0000313" key="5">
    <source>
        <dbReference type="EMBL" id="PWK92468.1"/>
    </source>
</evidence>
<protein>
    <submittedName>
        <fullName evidence="5">Zinc protease</fullName>
    </submittedName>
</protein>
<reference evidence="5 6" key="1">
    <citation type="submission" date="2018-05" db="EMBL/GenBank/DDBJ databases">
        <title>Genomic Encyclopedia of Type Strains, Phase IV (KMG-IV): sequencing the most valuable type-strain genomes for metagenomic binning, comparative biology and taxonomic classification.</title>
        <authorList>
            <person name="Goeker M."/>
        </authorList>
    </citation>
    <scope>NUCLEOTIDE SEQUENCE [LARGE SCALE GENOMIC DNA]</scope>
    <source>
        <strain evidence="5 6">DSM 14263</strain>
    </source>
</reference>
<dbReference type="Pfam" id="PF00675">
    <property type="entry name" value="Peptidase_M16"/>
    <property type="match status" value="1"/>
</dbReference>
<dbReference type="OrthoDB" id="9811314at2"/>
<dbReference type="Pfam" id="PF05193">
    <property type="entry name" value="Peptidase_M16_C"/>
    <property type="match status" value="1"/>
</dbReference>
<dbReference type="InterPro" id="IPR050361">
    <property type="entry name" value="MPP/UQCRC_Complex"/>
</dbReference>
<dbReference type="InterPro" id="IPR011249">
    <property type="entry name" value="Metalloenz_LuxS/M16"/>
</dbReference>
<dbReference type="InterPro" id="IPR007863">
    <property type="entry name" value="Peptidase_M16_C"/>
</dbReference>
<evidence type="ECO:0000256" key="1">
    <source>
        <dbReference type="SAM" id="MobiDB-lite"/>
    </source>
</evidence>
<keyword evidence="5" id="KW-0645">Protease</keyword>
<dbReference type="GO" id="GO:0006508">
    <property type="term" value="P:proteolysis"/>
    <property type="evidence" value="ECO:0007669"/>
    <property type="project" value="UniProtKB-KW"/>
</dbReference>
<sequence length="493" mass="50365">MKRMPYRRLAVFTAAALAAGSAFAAGADFPAAPPPPGPAPRLSVPTPAAQTLANGLTVVSVRRTGLPLVTARLLLRRGAELDPPGKAGLAALTATLLTRGAGGLAAPQIAAQAEALGGSLDANAAWDQSEIGITVTTPRLPQALALLATVARKPDFRAEELERARAQALDELHLALSQPTTLASLTAARAVFGDGAYGHSRSGTPASLAAIGRADVERMHAAVYRPDNAVLILTGDVTPEQARALAQQSFGDWARPAAPLPAAPAGQGRGALPALLVIDQHGAGQAGVVAAHAAPPRGDAGYYVGEVANAVLGGSYSARLNEEIRIKRGLSYGASSRLDGRRDGGLWLGLAQTKNPSAAQVVDLMLGEFARLGSAPVPEAELAARKATLVGAYGRSLETTAGLAAQVGELAAYGVDLAEIGRYIERVQAVTPAQVMAYATALLDAGGSRVVVVGDAAQFGDALRKAHPQAQTLPQQALDLDRPDLRAPGAAGR</sequence>
<comment type="caution">
    <text evidence="5">The sequence shown here is derived from an EMBL/GenBank/DDBJ whole genome shotgun (WGS) entry which is preliminary data.</text>
</comment>
<dbReference type="SUPFAM" id="SSF63411">
    <property type="entry name" value="LuxS/MPP-like metallohydrolase"/>
    <property type="match status" value="2"/>
</dbReference>
<keyword evidence="6" id="KW-1185">Reference proteome</keyword>
<organism evidence="5 6">
    <name type="scientific">Fulvimonas soli</name>
    <dbReference type="NCBI Taxonomy" id="155197"/>
    <lineage>
        <taxon>Bacteria</taxon>
        <taxon>Pseudomonadati</taxon>
        <taxon>Pseudomonadota</taxon>
        <taxon>Gammaproteobacteria</taxon>
        <taxon>Lysobacterales</taxon>
        <taxon>Rhodanobacteraceae</taxon>
        <taxon>Fulvimonas</taxon>
    </lineage>
</organism>
<dbReference type="GO" id="GO:0046872">
    <property type="term" value="F:metal ion binding"/>
    <property type="evidence" value="ECO:0007669"/>
    <property type="project" value="InterPro"/>
</dbReference>
<evidence type="ECO:0000256" key="2">
    <source>
        <dbReference type="SAM" id="SignalP"/>
    </source>
</evidence>
<feature type="domain" description="Peptidase M16 N-terminal" evidence="3">
    <location>
        <begin position="58"/>
        <end position="183"/>
    </location>
</feature>
<proteinExistence type="predicted"/>
<dbReference type="PANTHER" id="PTHR11851:SF224">
    <property type="entry name" value="PROCESSING PROTEASE"/>
    <property type="match status" value="1"/>
</dbReference>
<feature type="domain" description="Peptidase M16 C-terminal" evidence="4">
    <location>
        <begin position="211"/>
        <end position="389"/>
    </location>
</feature>
<dbReference type="Gene3D" id="3.30.830.10">
    <property type="entry name" value="Metalloenzyme, LuxS/M16 peptidase-like"/>
    <property type="match status" value="2"/>
</dbReference>
<evidence type="ECO:0000313" key="6">
    <source>
        <dbReference type="Proteomes" id="UP000245812"/>
    </source>
</evidence>
<dbReference type="InterPro" id="IPR011765">
    <property type="entry name" value="Pept_M16_N"/>
</dbReference>
<name>A0A316IPL5_9GAMM</name>
<dbReference type="EMBL" id="QGHC01000002">
    <property type="protein sequence ID" value="PWK92468.1"/>
    <property type="molecule type" value="Genomic_DNA"/>
</dbReference>
<dbReference type="GO" id="GO:0008233">
    <property type="term" value="F:peptidase activity"/>
    <property type="evidence" value="ECO:0007669"/>
    <property type="project" value="UniProtKB-KW"/>
</dbReference>